<gene>
    <name evidence="4" type="ORF">MAE02_08410</name>
</gene>
<keyword evidence="1" id="KW-0560">Oxidoreductase</keyword>
<dbReference type="PANTHER" id="PTHR21363:SF0">
    <property type="entry name" value="PREPHENATE DEHYDROGENASE [NADP(+)]"/>
    <property type="match status" value="1"/>
</dbReference>
<dbReference type="InterPro" id="IPR003099">
    <property type="entry name" value="Prephen_DH"/>
</dbReference>
<feature type="domain" description="Prephenate/arogenate dehydrogenase" evidence="3">
    <location>
        <begin position="25"/>
        <end position="274"/>
    </location>
</feature>
<feature type="region of interest" description="Disordered" evidence="2">
    <location>
        <begin position="1"/>
        <end position="24"/>
    </location>
</feature>
<dbReference type="InterPro" id="IPR046826">
    <property type="entry name" value="PDH_N"/>
</dbReference>
<dbReference type="InterPro" id="IPR036291">
    <property type="entry name" value="NAD(P)-bd_dom_sf"/>
</dbReference>
<accession>A0A512BML6</accession>
<evidence type="ECO:0000256" key="1">
    <source>
        <dbReference type="ARBA" id="ARBA00023002"/>
    </source>
</evidence>
<dbReference type="GO" id="GO:0006571">
    <property type="term" value="P:tyrosine biosynthetic process"/>
    <property type="evidence" value="ECO:0007669"/>
    <property type="project" value="InterPro"/>
</dbReference>
<dbReference type="SUPFAM" id="SSF51735">
    <property type="entry name" value="NAD(P)-binding Rossmann-fold domains"/>
    <property type="match status" value="1"/>
</dbReference>
<dbReference type="AlphaFoldDB" id="A0A512BML6"/>
<comment type="caution">
    <text evidence="4">The sequence shown here is derived from an EMBL/GenBank/DDBJ whole genome shotgun (WGS) entry which is preliminary data.</text>
</comment>
<dbReference type="RefSeq" id="WP_210207446.1">
    <property type="nucleotide sequence ID" value="NZ_BJYU01000006.1"/>
</dbReference>
<protein>
    <submittedName>
        <fullName evidence="4">Prephenate dehydrogenase</fullName>
    </submittedName>
</protein>
<dbReference type="InterPro" id="IPR008927">
    <property type="entry name" value="6-PGluconate_DH-like_C_sf"/>
</dbReference>
<dbReference type="GO" id="GO:0004665">
    <property type="term" value="F:prephenate dehydrogenase (NADP+) activity"/>
    <property type="evidence" value="ECO:0007669"/>
    <property type="project" value="InterPro"/>
</dbReference>
<dbReference type="GO" id="GO:0070403">
    <property type="term" value="F:NAD+ binding"/>
    <property type="evidence" value="ECO:0007669"/>
    <property type="project" value="InterPro"/>
</dbReference>
<evidence type="ECO:0000256" key="2">
    <source>
        <dbReference type="SAM" id="MobiDB-lite"/>
    </source>
</evidence>
<dbReference type="PROSITE" id="PS51176">
    <property type="entry name" value="PDH_ADH"/>
    <property type="match status" value="1"/>
</dbReference>
<proteinExistence type="predicted"/>
<reference evidence="4 5" key="1">
    <citation type="submission" date="2019-07" db="EMBL/GenBank/DDBJ databases">
        <title>Whole genome shotgun sequence of Microvirga aerophila NBRC 106136.</title>
        <authorList>
            <person name="Hosoyama A."/>
            <person name="Uohara A."/>
            <person name="Ohji S."/>
            <person name="Ichikawa N."/>
        </authorList>
    </citation>
    <scope>NUCLEOTIDE SEQUENCE [LARGE SCALE GENOMIC DNA]</scope>
    <source>
        <strain evidence="4 5">NBRC 106136</strain>
    </source>
</reference>
<dbReference type="EMBL" id="BJYU01000006">
    <property type="protein sequence ID" value="GEO13145.1"/>
    <property type="molecule type" value="Genomic_DNA"/>
</dbReference>
<evidence type="ECO:0000313" key="5">
    <source>
        <dbReference type="Proteomes" id="UP000321085"/>
    </source>
</evidence>
<organism evidence="4 5">
    <name type="scientific">Microvirga aerophila</name>
    <dbReference type="NCBI Taxonomy" id="670291"/>
    <lineage>
        <taxon>Bacteria</taxon>
        <taxon>Pseudomonadati</taxon>
        <taxon>Pseudomonadota</taxon>
        <taxon>Alphaproteobacteria</taxon>
        <taxon>Hyphomicrobiales</taxon>
        <taxon>Methylobacteriaceae</taxon>
        <taxon>Microvirga</taxon>
    </lineage>
</organism>
<dbReference type="SUPFAM" id="SSF48179">
    <property type="entry name" value="6-phosphogluconate dehydrogenase C-terminal domain-like"/>
    <property type="match status" value="1"/>
</dbReference>
<evidence type="ECO:0000259" key="3">
    <source>
        <dbReference type="PROSITE" id="PS51176"/>
    </source>
</evidence>
<name>A0A512BML6_9HYPH</name>
<sequence>MISHQPEGPDAAQQEQRPAPDPEKPSIALIGVGAFGEFCIPHLRGFFTVRLCDSGRNLEDLCRRHDVEAVDLPGAARQDVVLLAVPFSQLRSTARAIAPHMRPGSLVVDVCSIKSKPLAVLTEELHSTVDIVGTHPLFGPQSGRDGITGLRIALCPGRGRRERLVERFLRSRLKLDVIRTTAEQHDRQMAYVQGMTHLIARIMVAMEVPRFDHTTATFSHLEKMKDMVRQDSDELFRTIIADNPFAADVVGSFVRATNDVLQPFGYSADREVLS</sequence>
<dbReference type="Proteomes" id="UP000321085">
    <property type="component" value="Unassembled WGS sequence"/>
</dbReference>
<dbReference type="Gene3D" id="3.40.50.720">
    <property type="entry name" value="NAD(P)-binding Rossmann-like Domain"/>
    <property type="match status" value="1"/>
</dbReference>
<evidence type="ECO:0000313" key="4">
    <source>
        <dbReference type="EMBL" id="GEO13145.1"/>
    </source>
</evidence>
<dbReference type="PANTHER" id="PTHR21363">
    <property type="entry name" value="PREPHENATE DEHYDROGENASE"/>
    <property type="match status" value="1"/>
</dbReference>
<keyword evidence="5" id="KW-1185">Reference proteome</keyword>
<dbReference type="Pfam" id="PF02153">
    <property type="entry name" value="PDH_N"/>
    <property type="match status" value="1"/>
</dbReference>
<dbReference type="InterPro" id="IPR050812">
    <property type="entry name" value="Preph/Arog_dehydrog"/>
</dbReference>
<dbReference type="GO" id="GO:0008977">
    <property type="term" value="F:prephenate dehydrogenase (NAD+) activity"/>
    <property type="evidence" value="ECO:0007669"/>
    <property type="project" value="InterPro"/>
</dbReference>